<keyword evidence="4" id="KW-1185">Reference proteome</keyword>
<dbReference type="AlphaFoldDB" id="A0A284RLD5"/>
<accession>A0A284RLD5</accession>
<gene>
    <name evidence="2" type="ORF">ARMOST_12939</name>
    <name evidence="3" type="ORF">ARMOST_12940</name>
</gene>
<name>A0A284RLD5_ARMOS</name>
<evidence type="ECO:0000313" key="2">
    <source>
        <dbReference type="EMBL" id="SJL09559.1"/>
    </source>
</evidence>
<feature type="compositionally biased region" description="Polar residues" evidence="1">
    <location>
        <begin position="171"/>
        <end position="182"/>
    </location>
</feature>
<reference evidence="2" key="2">
    <citation type="submission" date="2017-01" db="EMBL/GenBank/DDBJ databases">
        <authorList>
            <person name="Mah S.A."/>
            <person name="Swanson W.J."/>
            <person name="Moy G.W."/>
            <person name="Vacquier V.D."/>
        </authorList>
    </citation>
    <scope>NUCLEOTIDE SEQUENCE [LARGE SCALE GENOMIC DNA]</scope>
    <source>
        <strain evidence="2">C18/9</strain>
    </source>
</reference>
<protein>
    <submittedName>
        <fullName evidence="2">Uncharacterized protein</fullName>
    </submittedName>
</protein>
<dbReference type="Proteomes" id="UP000219338">
    <property type="component" value="Unassembled WGS sequence"/>
</dbReference>
<evidence type="ECO:0000313" key="3">
    <source>
        <dbReference type="EMBL" id="SJL09560.1"/>
    </source>
</evidence>
<reference evidence="4" key="1">
    <citation type="journal article" date="2017" name="Nat. Ecol. Evol.">
        <title>Genome expansion and lineage-specific genetic innovations in the forest pathogenic fungi Armillaria.</title>
        <authorList>
            <person name="Sipos G."/>
            <person name="Prasanna A.N."/>
            <person name="Walter M.C."/>
            <person name="O'Connor E."/>
            <person name="Balint B."/>
            <person name="Krizsan K."/>
            <person name="Kiss B."/>
            <person name="Hess J."/>
            <person name="Varga T."/>
            <person name="Slot J."/>
            <person name="Riley R."/>
            <person name="Boka B."/>
            <person name="Rigling D."/>
            <person name="Barry K."/>
            <person name="Lee J."/>
            <person name="Mihaltcheva S."/>
            <person name="LaButti K."/>
            <person name="Lipzen A."/>
            <person name="Waldron R."/>
            <person name="Moloney N.M."/>
            <person name="Sperisen C."/>
            <person name="Kredics L."/>
            <person name="Vagvoelgyi C."/>
            <person name="Patrignani A."/>
            <person name="Fitzpatrick D."/>
            <person name="Nagy I."/>
            <person name="Doyle S."/>
            <person name="Anderson J.B."/>
            <person name="Grigoriev I.V."/>
            <person name="Gueldener U."/>
            <person name="Muensterkoetter M."/>
            <person name="Nagy L.G."/>
        </authorList>
    </citation>
    <scope>NUCLEOTIDE SEQUENCE [LARGE SCALE GENOMIC DNA]</scope>
    <source>
        <strain evidence="4">C18/9</strain>
    </source>
</reference>
<feature type="region of interest" description="Disordered" evidence="1">
    <location>
        <begin position="404"/>
        <end position="428"/>
    </location>
</feature>
<organism evidence="2 4">
    <name type="scientific">Armillaria ostoyae</name>
    <name type="common">Armillaria root rot fungus</name>
    <dbReference type="NCBI Taxonomy" id="47428"/>
    <lineage>
        <taxon>Eukaryota</taxon>
        <taxon>Fungi</taxon>
        <taxon>Dikarya</taxon>
        <taxon>Basidiomycota</taxon>
        <taxon>Agaricomycotina</taxon>
        <taxon>Agaricomycetes</taxon>
        <taxon>Agaricomycetidae</taxon>
        <taxon>Agaricales</taxon>
        <taxon>Marasmiineae</taxon>
        <taxon>Physalacriaceae</taxon>
        <taxon>Armillaria</taxon>
    </lineage>
</organism>
<dbReference type="EMBL" id="FUEG01000011">
    <property type="protein sequence ID" value="SJL09559.1"/>
    <property type="molecule type" value="Genomic_DNA"/>
</dbReference>
<feature type="region of interest" description="Disordered" evidence="1">
    <location>
        <begin position="159"/>
        <end position="195"/>
    </location>
</feature>
<sequence length="470" mass="48427">MAHTKPSSGTIKPAAKRLTRATTAPVAGVLGTIVLPPSITTPTSSALPPAAIAPATVSVAPINPPGGGSSDPLPVHVPAPMPLGDLFGSVQAITRATPVSQGDPIAPAGNMAFNPVASIPDSLFLQDLRMLVDSIGAPNVTSVYFTSYTSSLSHGFEAPATDCPPIDPGKSVSSAKSKQPQKPISPTPGPSQLHSIPDMLEYFKRQMIGDGVHKTNKKDLQILIDQIVGHVTTELSLNRARHHEIMDLLENHSAQILDLACNHPTASDGNVALDITYNDMASMVQDLQSNMSSAVVHITNLNVRFTRLESLLTLVLTSLGHPQPTLSAVAALPAVPLPGSLLHASTASAAVVLAPASAVAAVAPATTDFAQLPVSSPPVMVEVATAVSSPPILGGSAQAARPPCLGPAPAAPAMPPAPKKQKREFKGTPGSVVVTISNVTWLTDVTGGMRSMVNKVMGSVADPILMRSTF</sequence>
<evidence type="ECO:0000256" key="1">
    <source>
        <dbReference type="SAM" id="MobiDB-lite"/>
    </source>
</evidence>
<dbReference type="EMBL" id="FUEG01000011">
    <property type="protein sequence ID" value="SJL09560.1"/>
    <property type="molecule type" value="Genomic_DNA"/>
</dbReference>
<proteinExistence type="predicted"/>
<evidence type="ECO:0000313" key="4">
    <source>
        <dbReference type="Proteomes" id="UP000219338"/>
    </source>
</evidence>
<feature type="compositionally biased region" description="Pro residues" evidence="1">
    <location>
        <begin position="404"/>
        <end position="418"/>
    </location>
</feature>